<evidence type="ECO:0000256" key="2">
    <source>
        <dbReference type="ARBA" id="ARBA00022525"/>
    </source>
</evidence>
<feature type="domain" description="VWFA" evidence="17">
    <location>
        <begin position="50"/>
        <end position="232"/>
    </location>
</feature>
<dbReference type="Pfam" id="PF01391">
    <property type="entry name" value="Collagen"/>
    <property type="match status" value="1"/>
</dbReference>
<dbReference type="GO" id="GO:0030020">
    <property type="term" value="F:extracellular matrix structural constituent conferring tensile strength"/>
    <property type="evidence" value="ECO:0007669"/>
    <property type="project" value="TreeGrafter"/>
</dbReference>
<feature type="domain" description="BPTI/Kunitz inhibitor" evidence="18">
    <location>
        <begin position="1186"/>
        <end position="1236"/>
    </location>
</feature>
<feature type="region of interest" description="Disordered" evidence="15">
    <location>
        <begin position="461"/>
        <end position="624"/>
    </location>
</feature>
<keyword evidence="8" id="KW-0130">Cell adhesion</keyword>
<evidence type="ECO:0000256" key="4">
    <source>
        <dbReference type="ARBA" id="ARBA00022690"/>
    </source>
</evidence>
<dbReference type="InterPro" id="IPR008160">
    <property type="entry name" value="Collagen"/>
</dbReference>
<evidence type="ECO:0000256" key="16">
    <source>
        <dbReference type="SAM" id="SignalP"/>
    </source>
</evidence>
<evidence type="ECO:0000256" key="12">
    <source>
        <dbReference type="ARBA" id="ARBA00058139"/>
    </source>
</evidence>
<dbReference type="GO" id="GO:0004867">
    <property type="term" value="F:serine-type endopeptidase inhibitor activity"/>
    <property type="evidence" value="ECO:0007669"/>
    <property type="project" value="UniProtKB-KW"/>
</dbReference>
<keyword evidence="6" id="KW-0677">Repeat</keyword>
<keyword evidence="11" id="KW-1015">Disulfide bond</keyword>
<dbReference type="Pfam" id="PF00014">
    <property type="entry name" value="Kunitz_BPTI"/>
    <property type="match status" value="1"/>
</dbReference>
<reference evidence="19" key="1">
    <citation type="journal article" date="2014" name="Nat. Commun.">
        <title>The rainbow trout genome provides novel insights into evolution after whole-genome duplication in vertebrates.</title>
        <authorList>
            <person name="Berthelot C."/>
            <person name="Brunet F."/>
            <person name="Chalopin D."/>
            <person name="Juanchich A."/>
            <person name="Bernard M."/>
            <person name="Noel B."/>
            <person name="Bento P."/>
            <person name="Da Silva C."/>
            <person name="Labadie K."/>
            <person name="Alberti A."/>
            <person name="Aury J.M."/>
            <person name="Louis A."/>
            <person name="Dehais P."/>
            <person name="Bardou P."/>
            <person name="Montfort J."/>
            <person name="Klopp C."/>
            <person name="Cabau C."/>
            <person name="Gaspin C."/>
            <person name="Thorgaard G.H."/>
            <person name="Boussaha M."/>
            <person name="Quillet E."/>
            <person name="Guyomard R."/>
            <person name="Galiana D."/>
            <person name="Bobe J."/>
            <person name="Volff J.N."/>
            <person name="Genet C."/>
            <person name="Wincker P."/>
            <person name="Jaillon O."/>
            <person name="Roest Crollius H."/>
            <person name="Guiguen Y."/>
        </authorList>
    </citation>
    <scope>NUCLEOTIDE SEQUENCE [LARGE SCALE GENOMIC DNA]</scope>
</reference>
<evidence type="ECO:0000256" key="1">
    <source>
        <dbReference type="ARBA" id="ARBA00004302"/>
    </source>
</evidence>
<evidence type="ECO:0000256" key="13">
    <source>
        <dbReference type="ARBA" id="ARBA00061466"/>
    </source>
</evidence>
<feature type="compositionally biased region" description="Basic and acidic residues" evidence="15">
    <location>
        <begin position="468"/>
        <end position="480"/>
    </location>
</feature>
<feature type="compositionally biased region" description="Basic and acidic residues" evidence="15">
    <location>
        <begin position="792"/>
        <end position="811"/>
    </location>
</feature>
<gene>
    <name evidence="19" type="ORF">GSONMT00077012001</name>
</gene>
<dbReference type="SUPFAM" id="SSF53300">
    <property type="entry name" value="vWA-like"/>
    <property type="match status" value="2"/>
</dbReference>
<evidence type="ECO:0000256" key="8">
    <source>
        <dbReference type="ARBA" id="ARBA00022889"/>
    </source>
</evidence>
<feature type="compositionally biased region" description="Polar residues" evidence="15">
    <location>
        <begin position="1047"/>
        <end position="1057"/>
    </location>
</feature>
<dbReference type="InterPro" id="IPR002035">
    <property type="entry name" value="VWF_A"/>
</dbReference>
<evidence type="ECO:0000256" key="14">
    <source>
        <dbReference type="ARBA" id="ARBA00070674"/>
    </source>
</evidence>
<evidence type="ECO:0000256" key="11">
    <source>
        <dbReference type="ARBA" id="ARBA00023157"/>
    </source>
</evidence>
<protein>
    <recommendedName>
        <fullName evidence="14">Collagen alpha-1(XXVIII) chain</fullName>
    </recommendedName>
</protein>
<dbReference type="SUPFAM" id="SSF57362">
    <property type="entry name" value="BPTI-like"/>
    <property type="match status" value="1"/>
</dbReference>
<feature type="chain" id="PRO_5001588802" description="Collagen alpha-1(XXVIII) chain" evidence="16">
    <location>
        <begin position="27"/>
        <end position="1239"/>
    </location>
</feature>
<dbReference type="Pfam" id="PF00092">
    <property type="entry name" value="VWA"/>
    <property type="match status" value="2"/>
</dbReference>
<dbReference type="PANTHER" id="PTHR24023">
    <property type="entry name" value="COLLAGEN ALPHA"/>
    <property type="match status" value="1"/>
</dbReference>
<evidence type="ECO:0000313" key="19">
    <source>
        <dbReference type="EMBL" id="CDQ58032.1"/>
    </source>
</evidence>
<evidence type="ECO:0000256" key="6">
    <source>
        <dbReference type="ARBA" id="ARBA00022737"/>
    </source>
</evidence>
<organism evidence="19 20">
    <name type="scientific">Oncorhynchus mykiss</name>
    <name type="common">Rainbow trout</name>
    <name type="synonym">Salmo gairdneri</name>
    <dbReference type="NCBI Taxonomy" id="8022"/>
    <lineage>
        <taxon>Eukaryota</taxon>
        <taxon>Metazoa</taxon>
        <taxon>Chordata</taxon>
        <taxon>Craniata</taxon>
        <taxon>Vertebrata</taxon>
        <taxon>Euteleostomi</taxon>
        <taxon>Actinopterygii</taxon>
        <taxon>Neopterygii</taxon>
        <taxon>Teleostei</taxon>
        <taxon>Protacanthopterygii</taxon>
        <taxon>Salmoniformes</taxon>
        <taxon>Salmonidae</taxon>
        <taxon>Salmoninae</taxon>
        <taxon>Oncorhynchus</taxon>
    </lineage>
</organism>
<proteinExistence type="inferred from homology"/>
<feature type="signal peptide" evidence="16">
    <location>
        <begin position="1"/>
        <end position="26"/>
    </location>
</feature>
<accession>A0A060VT49</accession>
<dbReference type="PROSITE" id="PS50279">
    <property type="entry name" value="BPTI_KUNITZ_2"/>
    <property type="match status" value="1"/>
</dbReference>
<evidence type="ECO:0000256" key="7">
    <source>
        <dbReference type="ARBA" id="ARBA00022869"/>
    </source>
</evidence>
<feature type="domain" description="VWFA" evidence="17">
    <location>
        <begin position="856"/>
        <end position="1039"/>
    </location>
</feature>
<name>A0A060VT49_ONCMY</name>
<dbReference type="GO" id="GO:0007155">
    <property type="term" value="P:cell adhesion"/>
    <property type="evidence" value="ECO:0007669"/>
    <property type="project" value="UniProtKB-KW"/>
</dbReference>
<feature type="region of interest" description="Disordered" evidence="15">
    <location>
        <begin position="326"/>
        <end position="441"/>
    </location>
</feature>
<dbReference type="Proteomes" id="UP000193380">
    <property type="component" value="Unassembled WGS sequence"/>
</dbReference>
<comment type="function">
    <text evidence="12">May act as a cell-binding protein.</text>
</comment>
<evidence type="ECO:0000313" key="20">
    <source>
        <dbReference type="Proteomes" id="UP000193380"/>
    </source>
</evidence>
<dbReference type="InterPro" id="IPR002223">
    <property type="entry name" value="Kunitz_BPTI"/>
</dbReference>
<keyword evidence="5 16" id="KW-0732">Signal</keyword>
<dbReference type="FunFam" id="3.40.50.410:FF:000003">
    <property type="entry name" value="Collagen type VI alpha 3 chain"/>
    <property type="match status" value="1"/>
</dbReference>
<dbReference type="PROSITE" id="PS50234">
    <property type="entry name" value="VWFA"/>
    <property type="match status" value="2"/>
</dbReference>
<dbReference type="FunFam" id="3.40.50.410:FF:000051">
    <property type="entry name" value="Collagen type XXVIII alpha 1 chain"/>
    <property type="match status" value="1"/>
</dbReference>
<dbReference type="FunFam" id="4.10.410.10:FF:000020">
    <property type="entry name" value="Collagen, type VI, alpha 3"/>
    <property type="match status" value="1"/>
</dbReference>
<dbReference type="GO" id="GO:0005604">
    <property type="term" value="C:basement membrane"/>
    <property type="evidence" value="ECO:0007669"/>
    <property type="project" value="UniProtKB-SubCell"/>
</dbReference>
<comment type="subcellular location">
    <subcellularLocation>
        <location evidence="1">Secreted</location>
        <location evidence="1">Extracellular space</location>
        <location evidence="1">Extracellular matrix</location>
        <location evidence="1">Basement membrane</location>
    </subcellularLocation>
</comment>
<comment type="similarity">
    <text evidence="13">Belongs to the VWA-containing collagen family.</text>
</comment>
<dbReference type="PaxDb" id="8022-A0A060VT49"/>
<dbReference type="SMART" id="SM00131">
    <property type="entry name" value="KU"/>
    <property type="match status" value="1"/>
</dbReference>
<dbReference type="GO" id="GO:0005615">
    <property type="term" value="C:extracellular space"/>
    <property type="evidence" value="ECO:0007669"/>
    <property type="project" value="TreeGrafter"/>
</dbReference>
<dbReference type="STRING" id="8022.A0A060VT49"/>
<keyword evidence="9" id="KW-0722">Serine protease inhibitor</keyword>
<dbReference type="PROSITE" id="PS00280">
    <property type="entry name" value="BPTI_KUNITZ_1"/>
    <property type="match status" value="1"/>
</dbReference>
<sequence>MLRKDNMGKGVALFLLLLALLHEAIGQRRRKGKYSVLRDGENDMTTCSMEVAFILDSSEGAKTFLFEKQKSFVLQFSTRLTMLQLSGWTLKLRMAALQYSSSVSVEHSFTAWQDLDVFHSRVSSMVYIGHGTYSTYAITNATQLFTQETKEDSVRVAVLMTDGADHPRNPDVIGAAADAKGSGVKLIAIGLSDLARQSQNSAKLRAIASTPAKQFVHSLTDPQLEEKLLKELGAIALEACPQAEVCLCERGERGPPGNTVSTLDVFSTEHLGLQNTEYYHPTMTPYTNLLCIVKGTKGDPGYEGPSGPKGSRVSSKNIVIFTILTTSGEPGVGGRPGSDGLEGSPGYKGDKGEIGDCGTPGGKGDEGPGGPPGPRGPRGDQGVNGPPGDQGPEGQTGPKGDQGTTGASGPAGDIGIGFPGPKGAKGIQGRPGTLGPIGIGEPGQPVSITVDASFGYLNTVGEGLPGSKGDRGHDGPRGERGLTGVGIKGDKGNPGQLGSQGPVGMPGAGIQGEKGNQGPVGPPGPRGNPGVGLMGQKGSQGFSGEPGIPGESGVGEPGPKGDPGSEGLPGIPGLSGEDGDIGQKGDIGLHGPRGPDGAPGKGVPGEKGARGERGSRGQLGAVGPVGPMGAKDIKVLPYLKDDVSVLFYVGLFCFQGDPGAVGPPGHVGEPGIGITGPKGERGLPGPIGPPGLEGEGLPGTPGAPGVPGLTGETGPEGKGLPGPKGDRGTPGPTGLAGAPGVGLMGPKGSAGQIGAPGPQGLPGEGIQGPKGESGFQGIPGPRGPPGQGIQGDKGDRGFVGERGRKGDRGETGETGTAGPLGRLGEKGKPGLTREEVIKLVRSICGCGVKCRESPLELVFVIDSSESVGPDNFNVVKDFVNALVDRASVSRETTRVGVVLYSHIDMVVVSLHQQASRDQVKKAVRTMTYLGEGTFTGSAIHQANQVFRAARPGVRKVAIVITDGQADERDSVRLEEAVKEANGSNIETFVIGVVNQSDPLYEEFKKELHLMASDPDREHVYLIDDFRTLPALESKLLSRICESDGGAQFSSIPSSRYSPGTPGQAGIVRETPERTDTDTPTFNGDFKKTHMVPGPPGESDRVFTPQGSQTGDRDNSETYRVPSFDREPFKRLPEFLLPSEMKNPSHSVVMTGSQAPTQRPLPVVKLPGLPPTSPPLPQDDLIPDERCGQTLDPGPCRNYFVKWYYDTTANACAQFWFGGCQGNQNRFESEKSCKKTCVKV</sequence>
<evidence type="ECO:0000259" key="18">
    <source>
        <dbReference type="PROSITE" id="PS50279"/>
    </source>
</evidence>
<feature type="compositionally biased region" description="Basic and acidic residues" evidence="15">
    <location>
        <begin position="1110"/>
        <end position="1119"/>
    </location>
</feature>
<dbReference type="InterPro" id="IPR036880">
    <property type="entry name" value="Kunitz_BPTI_sf"/>
</dbReference>
<keyword evidence="10" id="KW-0176">Collagen</keyword>
<evidence type="ECO:0000256" key="10">
    <source>
        <dbReference type="ARBA" id="ARBA00023119"/>
    </source>
</evidence>
<dbReference type="Gene3D" id="3.40.50.410">
    <property type="entry name" value="von Willebrand factor, type A domain"/>
    <property type="match status" value="2"/>
</dbReference>
<dbReference type="GO" id="GO:0005592">
    <property type="term" value="C:collagen type XI trimer"/>
    <property type="evidence" value="ECO:0007669"/>
    <property type="project" value="TreeGrafter"/>
</dbReference>
<dbReference type="InterPro" id="IPR020901">
    <property type="entry name" value="Prtase_inh_Kunz-CS"/>
</dbReference>
<dbReference type="InterPro" id="IPR036465">
    <property type="entry name" value="vWFA_dom_sf"/>
</dbReference>
<dbReference type="CDD" id="cd22628">
    <property type="entry name" value="Kunitz_collagen_alpha1_XXVIII"/>
    <property type="match status" value="1"/>
</dbReference>
<evidence type="ECO:0000256" key="15">
    <source>
        <dbReference type="SAM" id="MobiDB-lite"/>
    </source>
</evidence>
<dbReference type="AlphaFoldDB" id="A0A060VT49"/>
<evidence type="ECO:0000256" key="3">
    <source>
        <dbReference type="ARBA" id="ARBA00022530"/>
    </source>
</evidence>
<dbReference type="InterPro" id="IPR050149">
    <property type="entry name" value="Collagen_superfamily"/>
</dbReference>
<dbReference type="SMART" id="SM00327">
    <property type="entry name" value="VWA"/>
    <property type="match status" value="2"/>
</dbReference>
<evidence type="ECO:0000256" key="9">
    <source>
        <dbReference type="ARBA" id="ARBA00022900"/>
    </source>
</evidence>
<keyword evidence="7" id="KW-0084">Basement membrane</keyword>
<keyword evidence="4" id="KW-0646">Protease inhibitor</keyword>
<dbReference type="PRINTS" id="PR00453">
    <property type="entry name" value="VWFADOMAIN"/>
</dbReference>
<keyword evidence="3" id="KW-0272">Extracellular matrix</keyword>
<dbReference type="PRINTS" id="PR00759">
    <property type="entry name" value="BASICPTASE"/>
</dbReference>
<dbReference type="GO" id="GO:0030198">
    <property type="term" value="P:extracellular matrix organization"/>
    <property type="evidence" value="ECO:0007669"/>
    <property type="project" value="TreeGrafter"/>
</dbReference>
<dbReference type="PANTHER" id="PTHR24023:SF878">
    <property type="entry name" value="COLLAGEN ALPHA-1(XXVIII) CHAIN"/>
    <property type="match status" value="1"/>
</dbReference>
<dbReference type="CDD" id="cd01450">
    <property type="entry name" value="vWFA_subfamily_ECM"/>
    <property type="match status" value="1"/>
</dbReference>
<evidence type="ECO:0000259" key="17">
    <source>
        <dbReference type="PROSITE" id="PS50234"/>
    </source>
</evidence>
<dbReference type="EMBL" id="FR904296">
    <property type="protein sequence ID" value="CDQ58032.1"/>
    <property type="molecule type" value="Genomic_DNA"/>
</dbReference>
<keyword evidence="2" id="KW-0964">Secreted</keyword>
<reference evidence="19" key="2">
    <citation type="submission" date="2014-03" db="EMBL/GenBank/DDBJ databases">
        <authorList>
            <person name="Genoscope - CEA"/>
        </authorList>
    </citation>
    <scope>NUCLEOTIDE SEQUENCE</scope>
</reference>
<feature type="region of interest" description="Disordered" evidence="15">
    <location>
        <begin position="680"/>
        <end position="828"/>
    </location>
</feature>
<dbReference type="CDD" id="cd01472">
    <property type="entry name" value="vWA_collagen"/>
    <property type="match status" value="1"/>
</dbReference>
<feature type="region of interest" description="Disordered" evidence="15">
    <location>
        <begin position="1045"/>
        <end position="1119"/>
    </location>
</feature>
<evidence type="ECO:0000256" key="5">
    <source>
        <dbReference type="ARBA" id="ARBA00022729"/>
    </source>
</evidence>
<dbReference type="Gene3D" id="4.10.410.10">
    <property type="entry name" value="Pancreatic trypsin inhibitor Kunitz domain"/>
    <property type="match status" value="1"/>
</dbReference>